<dbReference type="EMBL" id="JAOVZV010000022">
    <property type="protein sequence ID" value="MCX8534337.1"/>
    <property type="molecule type" value="Genomic_DNA"/>
</dbReference>
<evidence type="ECO:0000313" key="2">
    <source>
        <dbReference type="Proteomes" id="UP001070176"/>
    </source>
</evidence>
<protein>
    <recommendedName>
        <fullName evidence="3">DUF4365 domain-containing protein</fullName>
    </recommendedName>
</protein>
<name>A0ABT3Y846_9FLAO</name>
<evidence type="ECO:0000313" key="1">
    <source>
        <dbReference type="EMBL" id="MCX8534337.1"/>
    </source>
</evidence>
<reference evidence="1" key="1">
    <citation type="submission" date="2022-10" db="EMBL/GenBank/DDBJ databases">
        <title>Chryseobacterium sp. nov., a novel bacterial species.</title>
        <authorList>
            <person name="Cao Y."/>
        </authorList>
    </citation>
    <scope>NUCLEOTIDE SEQUENCE</scope>
    <source>
        <strain evidence="1">KC 927</strain>
    </source>
</reference>
<gene>
    <name evidence="1" type="ORF">OEA66_18485</name>
</gene>
<sequence>MDIKPLQKQAENHISSELLKYEFKVTEPFFDEEGTDLIIVQNINLKKTRFLKVQCKGRNIKNGTSSVVIPISYIEENFVVFLYVIDKDKNDFLYLFLPEQVKEWKINKKNEYFLSINDNKITLDYFKSKLFNKDLSEILSQRLNKAEPKNYTSVLIDGIFLEKAMDKTIEIYSEIWPEKIFVKPDLITVLKNILDSYDKHKSEKKIVCCYVFLSESFYLEERIDCSLVNSNFITNNGNEAKVFISKTNEVIGCEILQQLDRLINNDNIVLVANDIIYEIELEELAEKKVEIIVVKFNQHNDEDMISKFKWGDITYPLGLSIGLLRDEI</sequence>
<dbReference type="Proteomes" id="UP001070176">
    <property type="component" value="Unassembled WGS sequence"/>
</dbReference>
<organism evidence="1 2">
    <name type="scientific">Chryseobacterium luquanense</name>
    <dbReference type="NCBI Taxonomy" id="2983766"/>
    <lineage>
        <taxon>Bacteria</taxon>
        <taxon>Pseudomonadati</taxon>
        <taxon>Bacteroidota</taxon>
        <taxon>Flavobacteriia</taxon>
        <taxon>Flavobacteriales</taxon>
        <taxon>Weeksellaceae</taxon>
        <taxon>Chryseobacterium group</taxon>
        <taxon>Chryseobacterium</taxon>
    </lineage>
</organism>
<dbReference type="RefSeq" id="WP_267282784.1">
    <property type="nucleotide sequence ID" value="NZ_JAOVZV010000022.1"/>
</dbReference>
<keyword evidence="2" id="KW-1185">Reference proteome</keyword>
<accession>A0ABT3Y846</accession>
<proteinExistence type="predicted"/>
<comment type="caution">
    <text evidence="1">The sequence shown here is derived from an EMBL/GenBank/DDBJ whole genome shotgun (WGS) entry which is preliminary data.</text>
</comment>
<evidence type="ECO:0008006" key="3">
    <source>
        <dbReference type="Google" id="ProtNLM"/>
    </source>
</evidence>